<proteinExistence type="predicted"/>
<organism evidence="1">
    <name type="scientific">Rhizophora mucronata</name>
    <name type="common">Asiatic mangrove</name>
    <dbReference type="NCBI Taxonomy" id="61149"/>
    <lineage>
        <taxon>Eukaryota</taxon>
        <taxon>Viridiplantae</taxon>
        <taxon>Streptophyta</taxon>
        <taxon>Embryophyta</taxon>
        <taxon>Tracheophyta</taxon>
        <taxon>Spermatophyta</taxon>
        <taxon>Magnoliopsida</taxon>
        <taxon>eudicotyledons</taxon>
        <taxon>Gunneridae</taxon>
        <taxon>Pentapetalae</taxon>
        <taxon>rosids</taxon>
        <taxon>fabids</taxon>
        <taxon>Malpighiales</taxon>
        <taxon>Rhizophoraceae</taxon>
        <taxon>Rhizophora</taxon>
    </lineage>
</organism>
<evidence type="ECO:0000313" key="1">
    <source>
        <dbReference type="EMBL" id="MBX71273.1"/>
    </source>
</evidence>
<name>A0A2P2QW98_RHIMU</name>
<dbReference type="EMBL" id="GGEC01090789">
    <property type="protein sequence ID" value="MBX71273.1"/>
    <property type="molecule type" value="Transcribed_RNA"/>
</dbReference>
<reference evidence="1" key="1">
    <citation type="submission" date="2018-02" db="EMBL/GenBank/DDBJ databases">
        <title>Rhizophora mucronata_Transcriptome.</title>
        <authorList>
            <person name="Meera S.P."/>
            <person name="Sreeshan A."/>
            <person name="Augustine A."/>
        </authorList>
    </citation>
    <scope>NUCLEOTIDE SEQUENCE</scope>
    <source>
        <tissue evidence="1">Leaf</tissue>
    </source>
</reference>
<protein>
    <submittedName>
        <fullName evidence="1">Uncharacterized protein</fullName>
    </submittedName>
</protein>
<sequence>MVLVSVIRWLKNLSGCTVRDKSEIGKQQRVLSLSLFPSDGAMKFKAFPSQFTIIWYGNSLPLCLLGSWK</sequence>
<accession>A0A2P2QW98</accession>
<dbReference type="AlphaFoldDB" id="A0A2P2QW98"/>